<feature type="compositionally biased region" description="Polar residues" evidence="1">
    <location>
        <begin position="34"/>
        <end position="46"/>
    </location>
</feature>
<feature type="chain" id="PRO_5040338394" evidence="2">
    <location>
        <begin position="23"/>
        <end position="103"/>
    </location>
</feature>
<protein>
    <submittedName>
        <fullName evidence="3">Uncharacterized protein</fullName>
    </submittedName>
</protein>
<keyword evidence="2" id="KW-0732">Signal</keyword>
<evidence type="ECO:0000256" key="2">
    <source>
        <dbReference type="SAM" id="SignalP"/>
    </source>
</evidence>
<proteinExistence type="predicted"/>
<gene>
    <name evidence="3" type="ORF">KVV02_007718</name>
</gene>
<sequence>MKSSYAILLVAAALALVSTTCAVPMPEDSDPAQDVTTTGPVPDTRNLQCKQDADAVRIKCMDKQIEKAKRKGTELPNNYAEGCQANYVAVTGRCDIDIPTGSS</sequence>
<comment type="caution">
    <text evidence="3">The sequence shown here is derived from an EMBL/GenBank/DDBJ whole genome shotgun (WGS) entry which is preliminary data.</text>
</comment>
<feature type="region of interest" description="Disordered" evidence="1">
    <location>
        <begin position="27"/>
        <end position="46"/>
    </location>
</feature>
<evidence type="ECO:0000313" key="3">
    <source>
        <dbReference type="EMBL" id="KAG9320990.1"/>
    </source>
</evidence>
<dbReference type="AlphaFoldDB" id="A0A9P8A056"/>
<evidence type="ECO:0000313" key="4">
    <source>
        <dbReference type="Proteomes" id="UP000717515"/>
    </source>
</evidence>
<dbReference type="Proteomes" id="UP000717515">
    <property type="component" value="Unassembled WGS sequence"/>
</dbReference>
<dbReference type="EMBL" id="JAIFTL010000240">
    <property type="protein sequence ID" value="KAG9320990.1"/>
    <property type="molecule type" value="Genomic_DNA"/>
</dbReference>
<organism evidence="3 4">
    <name type="scientific">Mortierella alpina</name>
    <name type="common">Oleaginous fungus</name>
    <name type="synonym">Mortierella renispora</name>
    <dbReference type="NCBI Taxonomy" id="64518"/>
    <lineage>
        <taxon>Eukaryota</taxon>
        <taxon>Fungi</taxon>
        <taxon>Fungi incertae sedis</taxon>
        <taxon>Mucoromycota</taxon>
        <taxon>Mortierellomycotina</taxon>
        <taxon>Mortierellomycetes</taxon>
        <taxon>Mortierellales</taxon>
        <taxon>Mortierellaceae</taxon>
        <taxon>Mortierella</taxon>
    </lineage>
</organism>
<reference evidence="3" key="1">
    <citation type="submission" date="2021-07" db="EMBL/GenBank/DDBJ databases">
        <title>Draft genome of Mortierella alpina, strain LL118, isolated from an aspen leaf litter sample.</title>
        <authorList>
            <person name="Yang S."/>
            <person name="Vinatzer B.A."/>
        </authorList>
    </citation>
    <scope>NUCLEOTIDE SEQUENCE</scope>
    <source>
        <strain evidence="3">LL118</strain>
    </source>
</reference>
<accession>A0A9P8A056</accession>
<evidence type="ECO:0000256" key="1">
    <source>
        <dbReference type="SAM" id="MobiDB-lite"/>
    </source>
</evidence>
<name>A0A9P8A056_MORAP</name>
<feature type="signal peptide" evidence="2">
    <location>
        <begin position="1"/>
        <end position="22"/>
    </location>
</feature>